<evidence type="ECO:0000259" key="7">
    <source>
        <dbReference type="Pfam" id="PF17390"/>
    </source>
</evidence>
<evidence type="ECO:0000259" key="4">
    <source>
        <dbReference type="Pfam" id="PF05592"/>
    </source>
</evidence>
<dbReference type="InterPro" id="IPR008928">
    <property type="entry name" value="6-hairpin_glycosidase_sf"/>
</dbReference>
<organism evidence="8 9">
    <name type="scientific">Pedobacter hartonius</name>
    <dbReference type="NCBI Taxonomy" id="425514"/>
    <lineage>
        <taxon>Bacteria</taxon>
        <taxon>Pseudomonadati</taxon>
        <taxon>Bacteroidota</taxon>
        <taxon>Sphingobacteriia</taxon>
        <taxon>Sphingobacteriales</taxon>
        <taxon>Sphingobacteriaceae</taxon>
        <taxon>Pedobacter</taxon>
    </lineage>
</organism>
<feature type="domain" description="Alpha-L-rhamnosidase six-hairpin glycosidase" evidence="6">
    <location>
        <begin position="465"/>
        <end position="809"/>
    </location>
</feature>
<dbReference type="RefSeq" id="WP_245735220.1">
    <property type="nucleotide sequence ID" value="NZ_FNRA01000005.1"/>
</dbReference>
<dbReference type="PROSITE" id="PS51257">
    <property type="entry name" value="PROKAR_LIPOPROTEIN"/>
    <property type="match status" value="1"/>
</dbReference>
<gene>
    <name evidence="8" type="ORF">SAMN05443550_10590</name>
</gene>
<evidence type="ECO:0000313" key="8">
    <source>
        <dbReference type="EMBL" id="SEA75807.1"/>
    </source>
</evidence>
<evidence type="ECO:0000256" key="2">
    <source>
        <dbReference type="ARBA" id="ARBA00012652"/>
    </source>
</evidence>
<dbReference type="GO" id="GO:0005975">
    <property type="term" value="P:carbohydrate metabolic process"/>
    <property type="evidence" value="ECO:0007669"/>
    <property type="project" value="InterPro"/>
</dbReference>
<dbReference type="InterPro" id="IPR012341">
    <property type="entry name" value="6hp_glycosidase-like_sf"/>
</dbReference>
<dbReference type="Pfam" id="PF25788">
    <property type="entry name" value="Ig_Rha78A_N"/>
    <property type="match status" value="1"/>
</dbReference>
<dbReference type="InterPro" id="IPR035398">
    <property type="entry name" value="Bac_rhamnosid_C"/>
</dbReference>
<dbReference type="InterPro" id="IPR008902">
    <property type="entry name" value="Rhamnosid_concanavalin"/>
</dbReference>
<accession>A0A1H4DT43</accession>
<keyword evidence="3" id="KW-0378">Hydrolase</keyword>
<sequence>MRLIQLRTKPGNTEIMLRYISLLIIGMLVSMSCYSQKLSLFALTAEYQHNPVGIDIAKPRLSWKIIAPGTEVMQAGYELRVATDSLSLTKGKNLFWQQNLKSDQSVHIEYNGPALVSSQRYYWQVKIRDNKGNSSAWSKPAFWEMGLLKASDWQARWIKSNLAADTADGPSPMFRRAFTVNKTLKSARLYITSQGVFEAYLNGHRVGNDYFAPGWTSYKKRLQYQTYDVTSLLDKGKNAAGVIVGDGWYRGHLDKWKNIWGKDLALLFQLELKYTDGTKETIGSDETWKSATGPILTSTFYNGETYDSRLEKKGWNLGSYNDSSWQQVGIADEAKTNLIAPEMPGVRKHEVFHVQKLITTPKGETVIDFGQNLVGWVVLNIKGKPGDEIRIYHAEVLDKTGNFYTTNLRHAKSELRYILGSNTVEHHEPHFTYQGFRYIKIEGYNGKLDTAGITAVAMYSDMQPTGSLVTSNPMLNQLQHNIQWGQKGNFLDVPTDCPQRDERLGWTGDAQAFSRTAEYNMNVAGFFSKWLKDLAADQHEDGAVTWVVPDMMSKTSAGVAGWGDAATIIPWSVYQAYGDQRILDQQYGSMKAWVDFMQRKSVDNLWNTGTHFGDWCFYSPSPTDDGGKAAVTDKYLIAQTFYAHSTQLLINAATVLGKTEDVKTYSVLLEKIKDAFVKEYMTANGRLVSGTQTAAALALSFDMLPVERRDQLVKRLVQNIKDYGNHLTTGFLGTPYLCHVLSRFGYDDMAYTLLLQDTYPSWLYPVTKGATTIWERWDGIKANGDMQDPSMNSFNHYSYGAIGDWMYRVMAGLNTDETATGYKKIRIAPHPGGNLTMVNAELETLYGKAGSKWQLQNGIFQLDVTVPPNTTAEVTLPKSAAAVITLNNKPMAKTGGNSDVKVSLGSGTYHYRYNFQ</sequence>
<dbReference type="InterPro" id="IPR013737">
    <property type="entry name" value="Bac_rhamnosid_N"/>
</dbReference>
<dbReference type="STRING" id="425514.SAMN05443550_10590"/>
<dbReference type="Gene3D" id="2.60.420.10">
    <property type="entry name" value="Maltose phosphorylase, domain 3"/>
    <property type="match status" value="1"/>
</dbReference>
<evidence type="ECO:0000256" key="3">
    <source>
        <dbReference type="ARBA" id="ARBA00022801"/>
    </source>
</evidence>
<dbReference type="SUPFAM" id="SSF49785">
    <property type="entry name" value="Galactose-binding domain-like"/>
    <property type="match status" value="1"/>
</dbReference>
<evidence type="ECO:0000259" key="5">
    <source>
        <dbReference type="Pfam" id="PF08531"/>
    </source>
</evidence>
<dbReference type="AlphaFoldDB" id="A0A1H4DT43"/>
<dbReference type="Pfam" id="PF17389">
    <property type="entry name" value="Bac_rhamnosid6H"/>
    <property type="match status" value="1"/>
</dbReference>
<feature type="domain" description="Alpha-L-rhamnosidase concanavalin-like" evidence="4">
    <location>
        <begin position="359"/>
        <end position="459"/>
    </location>
</feature>
<proteinExistence type="predicted"/>
<evidence type="ECO:0000259" key="6">
    <source>
        <dbReference type="Pfam" id="PF17389"/>
    </source>
</evidence>
<dbReference type="InterPro" id="IPR016007">
    <property type="entry name" value="Alpha_rhamnosid"/>
</dbReference>
<dbReference type="Pfam" id="PF17390">
    <property type="entry name" value="Bac_rhamnosid_C"/>
    <property type="match status" value="1"/>
</dbReference>
<dbReference type="Gene3D" id="2.60.40.10">
    <property type="entry name" value="Immunoglobulins"/>
    <property type="match status" value="1"/>
</dbReference>
<dbReference type="GO" id="GO:0030596">
    <property type="term" value="F:alpha-L-rhamnosidase activity"/>
    <property type="evidence" value="ECO:0007669"/>
    <property type="project" value="UniProtKB-EC"/>
</dbReference>
<name>A0A1H4DT43_9SPHI</name>
<dbReference type="Gene3D" id="1.50.10.10">
    <property type="match status" value="1"/>
</dbReference>
<dbReference type="SUPFAM" id="SSF48208">
    <property type="entry name" value="Six-hairpin glycosidases"/>
    <property type="match status" value="1"/>
</dbReference>
<evidence type="ECO:0000313" key="9">
    <source>
        <dbReference type="Proteomes" id="UP000198850"/>
    </source>
</evidence>
<protein>
    <recommendedName>
        <fullName evidence="2">alpha-L-rhamnosidase</fullName>
        <ecNumber evidence="2">3.2.1.40</ecNumber>
    </recommendedName>
</protein>
<dbReference type="EMBL" id="FNRA01000005">
    <property type="protein sequence ID" value="SEA75807.1"/>
    <property type="molecule type" value="Genomic_DNA"/>
</dbReference>
<dbReference type="Pfam" id="PF08531">
    <property type="entry name" value="Bac_rhamnosid_N"/>
    <property type="match status" value="1"/>
</dbReference>
<comment type="catalytic activity">
    <reaction evidence="1">
        <text>Hydrolysis of terminal non-reducing alpha-L-rhamnose residues in alpha-L-rhamnosides.</text>
        <dbReference type="EC" id="3.2.1.40"/>
    </reaction>
</comment>
<dbReference type="PIRSF" id="PIRSF010631">
    <property type="entry name" value="A-rhamnsds"/>
    <property type="match status" value="1"/>
</dbReference>
<dbReference type="InterPro" id="IPR035396">
    <property type="entry name" value="Bac_rhamnosid6H"/>
</dbReference>
<dbReference type="InterPro" id="IPR013783">
    <property type="entry name" value="Ig-like_fold"/>
</dbReference>
<reference evidence="8 9" key="1">
    <citation type="submission" date="2016-10" db="EMBL/GenBank/DDBJ databases">
        <authorList>
            <person name="de Groot N.N."/>
        </authorList>
    </citation>
    <scope>NUCLEOTIDE SEQUENCE [LARGE SCALE GENOMIC DNA]</scope>
    <source>
        <strain evidence="8 9">DSM 19033</strain>
    </source>
</reference>
<dbReference type="Gene3D" id="2.60.120.260">
    <property type="entry name" value="Galactose-binding domain-like"/>
    <property type="match status" value="2"/>
</dbReference>
<dbReference type="EC" id="3.2.1.40" evidence="2"/>
<dbReference type="PANTHER" id="PTHR33307">
    <property type="entry name" value="ALPHA-RHAMNOSIDASE (EUROFUNG)"/>
    <property type="match status" value="1"/>
</dbReference>
<evidence type="ECO:0000256" key="1">
    <source>
        <dbReference type="ARBA" id="ARBA00001445"/>
    </source>
</evidence>
<feature type="domain" description="Bacterial alpha-L-rhamnosidase N-terminal" evidence="5">
    <location>
        <begin position="182"/>
        <end position="350"/>
    </location>
</feature>
<dbReference type="Pfam" id="PF05592">
    <property type="entry name" value="Bac_rhamnosid"/>
    <property type="match status" value="1"/>
</dbReference>
<keyword evidence="9" id="KW-1185">Reference proteome</keyword>
<feature type="domain" description="Alpha-L-rhamnosidase C-terminal" evidence="7">
    <location>
        <begin position="814"/>
        <end position="885"/>
    </location>
</feature>
<dbReference type="InterPro" id="IPR008979">
    <property type="entry name" value="Galactose-bd-like_sf"/>
</dbReference>
<dbReference type="PANTHER" id="PTHR33307:SF6">
    <property type="entry name" value="ALPHA-RHAMNOSIDASE (EUROFUNG)-RELATED"/>
    <property type="match status" value="1"/>
</dbReference>
<dbReference type="Proteomes" id="UP000198850">
    <property type="component" value="Unassembled WGS sequence"/>
</dbReference>